<keyword evidence="2" id="KW-1185">Reference proteome</keyword>
<organism evidence="1 2">
    <name type="scientific">Populus trichocarpa</name>
    <name type="common">Western balsam poplar</name>
    <name type="synonym">Populus balsamifera subsp. trichocarpa</name>
    <dbReference type="NCBI Taxonomy" id="3694"/>
    <lineage>
        <taxon>Eukaryota</taxon>
        <taxon>Viridiplantae</taxon>
        <taxon>Streptophyta</taxon>
        <taxon>Embryophyta</taxon>
        <taxon>Tracheophyta</taxon>
        <taxon>Spermatophyta</taxon>
        <taxon>Magnoliopsida</taxon>
        <taxon>eudicotyledons</taxon>
        <taxon>Gunneridae</taxon>
        <taxon>Pentapetalae</taxon>
        <taxon>rosids</taxon>
        <taxon>fabids</taxon>
        <taxon>Malpighiales</taxon>
        <taxon>Salicaceae</taxon>
        <taxon>Saliceae</taxon>
        <taxon>Populus</taxon>
    </lineage>
</organism>
<evidence type="ECO:0000313" key="1">
    <source>
        <dbReference type="EMBL" id="PNT40452.1"/>
    </source>
</evidence>
<gene>
    <name evidence="1" type="ORF">POPTR_004G098900</name>
</gene>
<dbReference type="Proteomes" id="UP000006729">
    <property type="component" value="Chromosome 4"/>
</dbReference>
<dbReference type="EMBL" id="CM009293">
    <property type="protein sequence ID" value="PNT40452.1"/>
    <property type="molecule type" value="Genomic_DNA"/>
</dbReference>
<name>A0A2K2ASF0_POPTR</name>
<proteinExistence type="predicted"/>
<protein>
    <submittedName>
        <fullName evidence="1">Uncharacterized protein</fullName>
    </submittedName>
</protein>
<reference evidence="1 2" key="1">
    <citation type="journal article" date="2006" name="Science">
        <title>The genome of black cottonwood, Populus trichocarpa (Torr. &amp; Gray).</title>
        <authorList>
            <person name="Tuskan G.A."/>
            <person name="Difazio S."/>
            <person name="Jansson S."/>
            <person name="Bohlmann J."/>
            <person name="Grigoriev I."/>
            <person name="Hellsten U."/>
            <person name="Putnam N."/>
            <person name="Ralph S."/>
            <person name="Rombauts S."/>
            <person name="Salamov A."/>
            <person name="Schein J."/>
            <person name="Sterck L."/>
            <person name="Aerts A."/>
            <person name="Bhalerao R.R."/>
            <person name="Bhalerao R.P."/>
            <person name="Blaudez D."/>
            <person name="Boerjan W."/>
            <person name="Brun A."/>
            <person name="Brunner A."/>
            <person name="Busov V."/>
            <person name="Campbell M."/>
            <person name="Carlson J."/>
            <person name="Chalot M."/>
            <person name="Chapman J."/>
            <person name="Chen G.L."/>
            <person name="Cooper D."/>
            <person name="Coutinho P.M."/>
            <person name="Couturier J."/>
            <person name="Covert S."/>
            <person name="Cronk Q."/>
            <person name="Cunningham R."/>
            <person name="Davis J."/>
            <person name="Degroeve S."/>
            <person name="Dejardin A."/>
            <person name="Depamphilis C."/>
            <person name="Detter J."/>
            <person name="Dirks B."/>
            <person name="Dubchak I."/>
            <person name="Duplessis S."/>
            <person name="Ehlting J."/>
            <person name="Ellis B."/>
            <person name="Gendler K."/>
            <person name="Goodstein D."/>
            <person name="Gribskov M."/>
            <person name="Grimwood J."/>
            <person name="Groover A."/>
            <person name="Gunter L."/>
            <person name="Hamberger B."/>
            <person name="Heinze B."/>
            <person name="Helariutta Y."/>
            <person name="Henrissat B."/>
            <person name="Holligan D."/>
            <person name="Holt R."/>
            <person name="Huang W."/>
            <person name="Islam-Faridi N."/>
            <person name="Jones S."/>
            <person name="Jones-Rhoades M."/>
            <person name="Jorgensen R."/>
            <person name="Joshi C."/>
            <person name="Kangasjarvi J."/>
            <person name="Karlsson J."/>
            <person name="Kelleher C."/>
            <person name="Kirkpatrick R."/>
            <person name="Kirst M."/>
            <person name="Kohler A."/>
            <person name="Kalluri U."/>
            <person name="Larimer F."/>
            <person name="Leebens-Mack J."/>
            <person name="Leple J.C."/>
            <person name="Locascio P."/>
            <person name="Lou Y."/>
            <person name="Lucas S."/>
            <person name="Martin F."/>
            <person name="Montanini B."/>
            <person name="Napoli C."/>
            <person name="Nelson D.R."/>
            <person name="Nelson C."/>
            <person name="Nieminen K."/>
            <person name="Nilsson O."/>
            <person name="Pereda V."/>
            <person name="Peter G."/>
            <person name="Philippe R."/>
            <person name="Pilate G."/>
            <person name="Poliakov A."/>
            <person name="Razumovskaya J."/>
            <person name="Richardson P."/>
            <person name="Rinaldi C."/>
            <person name="Ritland K."/>
            <person name="Rouze P."/>
            <person name="Ryaboy D."/>
            <person name="Schmutz J."/>
            <person name="Schrader J."/>
            <person name="Segerman B."/>
            <person name="Shin H."/>
            <person name="Siddiqui A."/>
            <person name="Sterky F."/>
            <person name="Terry A."/>
            <person name="Tsai C.J."/>
            <person name="Uberbacher E."/>
            <person name="Unneberg P."/>
            <person name="Vahala J."/>
            <person name="Wall K."/>
            <person name="Wessler S."/>
            <person name="Yang G."/>
            <person name="Yin T."/>
            <person name="Douglas C."/>
            <person name="Marra M."/>
            <person name="Sandberg G."/>
            <person name="Van de Peer Y."/>
            <person name="Rokhsar D."/>
        </authorList>
    </citation>
    <scope>NUCLEOTIDE SEQUENCE [LARGE SCALE GENOMIC DNA]</scope>
    <source>
        <strain evidence="2">cv. Nisqually</strain>
    </source>
</reference>
<dbReference type="InParanoid" id="A0A2K2ASF0"/>
<dbReference type="AlphaFoldDB" id="A0A2K2ASF0"/>
<sequence length="73" mass="8438">MALSSIHFLAIKRELQRVTTTRITGLVKLARAHCILFTLGNSEGYKYNSCNTQYIFTCAYWRAYSINIKRAVF</sequence>
<evidence type="ECO:0000313" key="2">
    <source>
        <dbReference type="Proteomes" id="UP000006729"/>
    </source>
</evidence>
<accession>A0A2K2ASF0</accession>